<comment type="caution">
    <text evidence="10">The sequence shown here is derived from an EMBL/GenBank/DDBJ whole genome shotgun (WGS) entry which is preliminary data.</text>
</comment>
<keyword evidence="11" id="KW-1185">Reference proteome</keyword>
<keyword evidence="3" id="KW-0862">Zinc</keyword>
<keyword evidence="7" id="KW-0539">Nucleus</keyword>
<name>A0ABR1KTJ7_9PEZI</name>
<evidence type="ECO:0000256" key="8">
    <source>
        <dbReference type="SAM" id="MobiDB-lite"/>
    </source>
</evidence>
<dbReference type="Proteomes" id="UP001363622">
    <property type="component" value="Unassembled WGS sequence"/>
</dbReference>
<feature type="region of interest" description="Disordered" evidence="8">
    <location>
        <begin position="589"/>
        <end position="611"/>
    </location>
</feature>
<evidence type="ECO:0000256" key="3">
    <source>
        <dbReference type="ARBA" id="ARBA00022833"/>
    </source>
</evidence>
<dbReference type="CDD" id="cd00067">
    <property type="entry name" value="GAL4"/>
    <property type="match status" value="1"/>
</dbReference>
<evidence type="ECO:0000313" key="11">
    <source>
        <dbReference type="Proteomes" id="UP001363622"/>
    </source>
</evidence>
<evidence type="ECO:0000256" key="1">
    <source>
        <dbReference type="ARBA" id="ARBA00004123"/>
    </source>
</evidence>
<keyword evidence="2" id="KW-0479">Metal-binding</keyword>
<evidence type="ECO:0000256" key="5">
    <source>
        <dbReference type="ARBA" id="ARBA00023125"/>
    </source>
</evidence>
<protein>
    <recommendedName>
        <fullName evidence="9">Zn(2)-C6 fungal-type domain-containing protein</fullName>
    </recommendedName>
</protein>
<dbReference type="InterPro" id="IPR007219">
    <property type="entry name" value="XnlR_reg_dom"/>
</dbReference>
<evidence type="ECO:0000256" key="6">
    <source>
        <dbReference type="ARBA" id="ARBA00023163"/>
    </source>
</evidence>
<dbReference type="SUPFAM" id="SSF57701">
    <property type="entry name" value="Zn2/Cys6 DNA-binding domain"/>
    <property type="match status" value="1"/>
</dbReference>
<dbReference type="Gene3D" id="4.10.240.10">
    <property type="entry name" value="Zn(2)-C6 fungal-type DNA-binding domain"/>
    <property type="match status" value="1"/>
</dbReference>
<dbReference type="Pfam" id="PF00172">
    <property type="entry name" value="Zn_clus"/>
    <property type="match status" value="1"/>
</dbReference>
<evidence type="ECO:0000313" key="10">
    <source>
        <dbReference type="EMBL" id="KAK7520340.1"/>
    </source>
</evidence>
<dbReference type="PROSITE" id="PS50048">
    <property type="entry name" value="ZN2_CY6_FUNGAL_2"/>
    <property type="match status" value="1"/>
</dbReference>
<dbReference type="CDD" id="cd12148">
    <property type="entry name" value="fungal_TF_MHR"/>
    <property type="match status" value="1"/>
</dbReference>
<dbReference type="EMBL" id="JBBPHU010000003">
    <property type="protein sequence ID" value="KAK7520340.1"/>
    <property type="molecule type" value="Genomic_DNA"/>
</dbReference>
<dbReference type="PANTHER" id="PTHR47782">
    <property type="entry name" value="ZN(II)2CYS6 TRANSCRIPTION FACTOR (EUROFUNG)-RELATED"/>
    <property type="match status" value="1"/>
</dbReference>
<dbReference type="Pfam" id="PF04082">
    <property type="entry name" value="Fungal_trans"/>
    <property type="match status" value="1"/>
</dbReference>
<proteinExistence type="predicted"/>
<dbReference type="CDD" id="cd14723">
    <property type="entry name" value="ZIP_Ppr1"/>
    <property type="match status" value="1"/>
</dbReference>
<gene>
    <name evidence="10" type="ORF">IWZ03DRAFT_135090</name>
</gene>
<dbReference type="InterPro" id="IPR001138">
    <property type="entry name" value="Zn2Cys6_DnaBD"/>
</dbReference>
<comment type="subcellular location">
    <subcellularLocation>
        <location evidence="1">Nucleus</location>
    </subcellularLocation>
</comment>
<dbReference type="PROSITE" id="PS00463">
    <property type="entry name" value="ZN2_CY6_FUNGAL_1"/>
    <property type="match status" value="1"/>
</dbReference>
<dbReference type="SMART" id="SM00066">
    <property type="entry name" value="GAL4"/>
    <property type="match status" value="1"/>
</dbReference>
<keyword evidence="6" id="KW-0804">Transcription</keyword>
<evidence type="ECO:0000256" key="7">
    <source>
        <dbReference type="ARBA" id="ARBA00023242"/>
    </source>
</evidence>
<evidence type="ECO:0000256" key="2">
    <source>
        <dbReference type="ARBA" id="ARBA00022723"/>
    </source>
</evidence>
<keyword evidence="5" id="KW-0238">DNA-binding</keyword>
<dbReference type="PANTHER" id="PTHR47782:SF1">
    <property type="entry name" value="PYRIMIDINE PATHWAY REGULATORY PROTEIN 1"/>
    <property type="match status" value="1"/>
</dbReference>
<accession>A0ABR1KTJ7</accession>
<dbReference type="InterPro" id="IPR052202">
    <property type="entry name" value="Yeast_MetPath_Reg"/>
</dbReference>
<evidence type="ECO:0000259" key="9">
    <source>
        <dbReference type="PROSITE" id="PS50048"/>
    </source>
</evidence>
<keyword evidence="4" id="KW-0805">Transcription regulation</keyword>
<feature type="domain" description="Zn(2)-C6 fungal-type" evidence="9">
    <location>
        <begin position="16"/>
        <end position="45"/>
    </location>
</feature>
<dbReference type="InterPro" id="IPR036864">
    <property type="entry name" value="Zn2-C6_fun-type_DNA-bd_sf"/>
</dbReference>
<organism evidence="10 11">
    <name type="scientific">Phyllosticta citriasiana</name>
    <dbReference type="NCBI Taxonomy" id="595635"/>
    <lineage>
        <taxon>Eukaryota</taxon>
        <taxon>Fungi</taxon>
        <taxon>Dikarya</taxon>
        <taxon>Ascomycota</taxon>
        <taxon>Pezizomycotina</taxon>
        <taxon>Dothideomycetes</taxon>
        <taxon>Dothideomycetes incertae sedis</taxon>
        <taxon>Botryosphaeriales</taxon>
        <taxon>Phyllostictaceae</taxon>
        <taxon>Phyllosticta</taxon>
    </lineage>
</organism>
<sequence length="704" mass="78546">MPPTRTSGSNHRITKACARCRHRKTKCDLNFPVCGSCARARVPCVGYDAVQGRERPRSTVAFLEDRVAQLEIELARLKSEQTVDNSRLVEAAISALTRSLADAISDPSPPQKSRLSGSYRCTLLSFASPIYLSQSPLPPLPSTSVQDDGVVPAIGATRSSTISLIPRHIIDIMLKNYIENYLPQSPYIDASQLYASTEKVFARGNETPFDVFVVAIALAISATTLIRHDEERATASAQEFWNTAKAQLPYITDGPSLQRLRVLLLLTHYGFVNPCVVDVWRTAGAATRLAVQLGLHQELSISEREKADLDTIDTRRKLFWATYNLDAAIHFVIGRPFVFPREAITAKYPDSIFGPCDSEIDTSPVIHVWPLRQYEAEISSILPKFGTATPVECLIPIDAWRKRALQRLEDWYVAVHTSSNGRPGEKIEFRELMYQTNLFRLNCPSMHFPNPSIEMRRASLNATIVLVSIYSRNTRFGKLFYIWHAVYQLFECGVCMLETILSGIRVTPSHLAGFDVSVVQRTLQAIPQLLRKVSTRWPQVEKHAQFLEEASEACLDCFLPWSRGGAQPLPTLLIELEERLRRLMIPKEKKHDGAGDSPVASPAAAPPSTPVTSLQAILDNTAGPENIPDSIPFMPTQVESPWNYDLLFDLPTGGLAPSVQSDELSWDFPGFDLDQIFSAFQVRFPKRLKSKQVLISSSQDGQVL</sequence>
<evidence type="ECO:0000256" key="4">
    <source>
        <dbReference type="ARBA" id="ARBA00023015"/>
    </source>
</evidence>
<dbReference type="SMART" id="SM00906">
    <property type="entry name" value="Fungal_trans"/>
    <property type="match status" value="1"/>
</dbReference>
<reference evidence="10 11" key="1">
    <citation type="submission" date="2024-04" db="EMBL/GenBank/DDBJ databases">
        <title>Phyllosticta paracitricarpa is synonymous to the EU quarantine fungus P. citricarpa based on phylogenomic analyses.</title>
        <authorList>
            <consortium name="Lawrence Berkeley National Laboratory"/>
            <person name="Van Ingen-Buijs V.A."/>
            <person name="Van Westerhoven A.C."/>
            <person name="Haridas S."/>
            <person name="Skiadas P."/>
            <person name="Martin F."/>
            <person name="Groenewald J.Z."/>
            <person name="Crous P.W."/>
            <person name="Seidl M.F."/>
        </authorList>
    </citation>
    <scope>NUCLEOTIDE SEQUENCE [LARGE SCALE GENOMIC DNA]</scope>
    <source>
        <strain evidence="10 11">CBS 123371</strain>
    </source>
</reference>